<gene>
    <name evidence="1" type="ORF">FJTKL_11456</name>
</gene>
<sequence length="74" mass="7844">MLHNITNKTPHTSKNNTVGFILAILSPSQPLASPQELLPSSSVITPSLCTVPIRLHYRASLSLSHPGGNSLSLS</sequence>
<proteinExistence type="predicted"/>
<evidence type="ECO:0000313" key="2">
    <source>
        <dbReference type="Proteomes" id="UP001600888"/>
    </source>
</evidence>
<accession>A0ABR4EGH7</accession>
<dbReference type="EMBL" id="JBAWTH010000056">
    <property type="protein sequence ID" value="KAL2281524.1"/>
    <property type="molecule type" value="Genomic_DNA"/>
</dbReference>
<comment type="caution">
    <text evidence="1">The sequence shown here is derived from an EMBL/GenBank/DDBJ whole genome shotgun (WGS) entry which is preliminary data.</text>
</comment>
<protein>
    <submittedName>
        <fullName evidence="1">Uncharacterized protein</fullName>
    </submittedName>
</protein>
<name>A0ABR4EGH7_9PEZI</name>
<dbReference type="Proteomes" id="UP001600888">
    <property type="component" value="Unassembled WGS sequence"/>
</dbReference>
<keyword evidence="2" id="KW-1185">Reference proteome</keyword>
<evidence type="ECO:0000313" key="1">
    <source>
        <dbReference type="EMBL" id="KAL2281524.1"/>
    </source>
</evidence>
<reference evidence="1 2" key="1">
    <citation type="submission" date="2024-03" db="EMBL/GenBank/DDBJ databases">
        <title>A high-quality draft genome sequence of Diaporthe vaccinii, a causative agent of upright dieback and viscid rot disease in cranberry plants.</title>
        <authorList>
            <person name="Sarrasin M."/>
            <person name="Lang B.F."/>
            <person name="Burger G."/>
        </authorList>
    </citation>
    <scope>NUCLEOTIDE SEQUENCE [LARGE SCALE GENOMIC DNA]</scope>
    <source>
        <strain evidence="1 2">IS7</strain>
    </source>
</reference>
<organism evidence="1 2">
    <name type="scientific">Diaporthe vaccinii</name>
    <dbReference type="NCBI Taxonomy" id="105482"/>
    <lineage>
        <taxon>Eukaryota</taxon>
        <taxon>Fungi</taxon>
        <taxon>Dikarya</taxon>
        <taxon>Ascomycota</taxon>
        <taxon>Pezizomycotina</taxon>
        <taxon>Sordariomycetes</taxon>
        <taxon>Sordariomycetidae</taxon>
        <taxon>Diaporthales</taxon>
        <taxon>Diaporthaceae</taxon>
        <taxon>Diaporthe</taxon>
        <taxon>Diaporthe eres species complex</taxon>
    </lineage>
</organism>